<organism evidence="1 2">
    <name type="scientific">Cryptotermes secundus</name>
    <dbReference type="NCBI Taxonomy" id="105785"/>
    <lineage>
        <taxon>Eukaryota</taxon>
        <taxon>Metazoa</taxon>
        <taxon>Ecdysozoa</taxon>
        <taxon>Arthropoda</taxon>
        <taxon>Hexapoda</taxon>
        <taxon>Insecta</taxon>
        <taxon>Pterygota</taxon>
        <taxon>Neoptera</taxon>
        <taxon>Polyneoptera</taxon>
        <taxon>Dictyoptera</taxon>
        <taxon>Blattodea</taxon>
        <taxon>Blattoidea</taxon>
        <taxon>Termitoidae</taxon>
        <taxon>Kalotermitidae</taxon>
        <taxon>Cryptotermitinae</taxon>
        <taxon>Cryptotermes</taxon>
    </lineage>
</organism>
<gene>
    <name evidence="1" type="ORF">B7P43_G08367</name>
</gene>
<name>A0A2J7Q645_9NEOP</name>
<protein>
    <submittedName>
        <fullName evidence="1">Uncharacterized protein</fullName>
    </submittedName>
</protein>
<evidence type="ECO:0000313" key="2">
    <source>
        <dbReference type="Proteomes" id="UP000235965"/>
    </source>
</evidence>
<dbReference type="InParanoid" id="A0A2J7Q645"/>
<sequence length="113" mass="12154">MMTEIQSSDLKDSPKLISFHNGTEQRFASHVFPDSVLSSIGPAQGMVLTVTIQTVIRKERGGGCTLCECNAGLNTVKHCRLGVTGMYVCCSDMLVSDMDTKGCSQHSTIIVTP</sequence>
<keyword evidence="2" id="KW-1185">Reference proteome</keyword>
<dbReference type="Proteomes" id="UP000235965">
    <property type="component" value="Unassembled WGS sequence"/>
</dbReference>
<dbReference type="AlphaFoldDB" id="A0A2J7Q645"/>
<comment type="caution">
    <text evidence="1">The sequence shown here is derived from an EMBL/GenBank/DDBJ whole genome shotgun (WGS) entry which is preliminary data.</text>
</comment>
<proteinExistence type="predicted"/>
<reference evidence="1 2" key="1">
    <citation type="submission" date="2017-12" db="EMBL/GenBank/DDBJ databases">
        <title>Hemimetabolous genomes reveal molecular basis of termite eusociality.</title>
        <authorList>
            <person name="Harrison M.C."/>
            <person name="Jongepier E."/>
            <person name="Robertson H.M."/>
            <person name="Arning N."/>
            <person name="Bitard-Feildel T."/>
            <person name="Chao H."/>
            <person name="Childers C.P."/>
            <person name="Dinh H."/>
            <person name="Doddapaneni H."/>
            <person name="Dugan S."/>
            <person name="Gowin J."/>
            <person name="Greiner C."/>
            <person name="Han Y."/>
            <person name="Hu H."/>
            <person name="Hughes D.S.T."/>
            <person name="Huylmans A.-K."/>
            <person name="Kemena C."/>
            <person name="Kremer L.P.M."/>
            <person name="Lee S.L."/>
            <person name="Lopez-Ezquerra A."/>
            <person name="Mallet L."/>
            <person name="Monroy-Kuhn J.M."/>
            <person name="Moser A."/>
            <person name="Murali S.C."/>
            <person name="Muzny D.M."/>
            <person name="Otani S."/>
            <person name="Piulachs M.-D."/>
            <person name="Poelchau M."/>
            <person name="Qu J."/>
            <person name="Schaub F."/>
            <person name="Wada-Katsumata A."/>
            <person name="Worley K.C."/>
            <person name="Xie Q."/>
            <person name="Ylla G."/>
            <person name="Poulsen M."/>
            <person name="Gibbs R.A."/>
            <person name="Schal C."/>
            <person name="Richards S."/>
            <person name="Belles X."/>
            <person name="Korb J."/>
            <person name="Bornberg-Bauer E."/>
        </authorList>
    </citation>
    <scope>NUCLEOTIDE SEQUENCE [LARGE SCALE GENOMIC DNA]</scope>
    <source>
        <tissue evidence="1">Whole body</tissue>
    </source>
</reference>
<accession>A0A2J7Q645</accession>
<dbReference type="EMBL" id="NEVH01017541">
    <property type="protein sequence ID" value="PNF24054.1"/>
    <property type="molecule type" value="Genomic_DNA"/>
</dbReference>
<evidence type="ECO:0000313" key="1">
    <source>
        <dbReference type="EMBL" id="PNF24054.1"/>
    </source>
</evidence>